<proteinExistence type="inferred from homology"/>
<comment type="subcellular location">
    <subcellularLocation>
        <location evidence="1 11">Nucleus</location>
    </subcellularLocation>
</comment>
<reference evidence="14 15" key="1">
    <citation type="journal article" date="2019" name="Sci. Rep.">
        <title>Comparative genomics of chytrid fungi reveal insights into the obligate biotrophic and pathogenic lifestyle of Synchytrium endobioticum.</title>
        <authorList>
            <person name="van de Vossenberg B.T.L.H."/>
            <person name="Warris S."/>
            <person name="Nguyen H.D.T."/>
            <person name="van Gent-Pelzer M.P.E."/>
            <person name="Joly D.L."/>
            <person name="van de Geest H.C."/>
            <person name="Bonants P.J.M."/>
            <person name="Smith D.S."/>
            <person name="Levesque C.A."/>
            <person name="van der Lee T.A.J."/>
        </authorList>
    </citation>
    <scope>NUCLEOTIDE SEQUENCE [LARGE SCALE GENOMIC DNA]</scope>
    <source>
        <strain evidence="14 15">CBS 809.83</strain>
    </source>
</reference>
<dbReference type="InterPro" id="IPR028651">
    <property type="entry name" value="ING_fam"/>
</dbReference>
<feature type="site" description="Histone H3K4me3 binding" evidence="8">
    <location>
        <position position="203"/>
    </location>
</feature>
<dbReference type="GO" id="GO:0006325">
    <property type="term" value="P:chromatin organization"/>
    <property type="evidence" value="ECO:0007669"/>
    <property type="project" value="UniProtKB-KW"/>
</dbReference>
<feature type="compositionally biased region" description="Gly residues" evidence="12">
    <location>
        <begin position="172"/>
        <end position="181"/>
    </location>
</feature>
<feature type="binding site" evidence="9">
    <location>
        <position position="189"/>
    </location>
    <ligand>
        <name>Zn(2+)</name>
        <dbReference type="ChEBI" id="CHEBI:29105"/>
        <label>1</label>
    </ligand>
</feature>
<feature type="site" description="Histone H3K4me3 binding" evidence="8">
    <location>
        <position position="211"/>
    </location>
</feature>
<accession>A0A507E3S4</accession>
<dbReference type="Proteomes" id="UP000318582">
    <property type="component" value="Unassembled WGS sequence"/>
</dbReference>
<dbReference type="CDD" id="cd15505">
    <property type="entry name" value="PHD_ING"/>
    <property type="match status" value="1"/>
</dbReference>
<feature type="binding site" evidence="9">
    <location>
        <position position="213"/>
    </location>
    <ligand>
        <name>Zn(2+)</name>
        <dbReference type="ChEBI" id="CHEBI:29105"/>
        <label>1</label>
    </ligand>
</feature>
<feature type="binding site" evidence="9">
    <location>
        <position position="232"/>
    </location>
    <ligand>
        <name>Zn(2+)</name>
        <dbReference type="ChEBI" id="CHEBI:29105"/>
        <label>2</label>
    </ligand>
</feature>
<dbReference type="GO" id="GO:0008270">
    <property type="term" value="F:zinc ion binding"/>
    <property type="evidence" value="ECO:0007669"/>
    <property type="project" value="UniProtKB-KW"/>
</dbReference>
<evidence type="ECO:0000259" key="13">
    <source>
        <dbReference type="PROSITE" id="PS50016"/>
    </source>
</evidence>
<feature type="domain" description="PHD-type" evidence="13">
    <location>
        <begin position="186"/>
        <end position="235"/>
    </location>
</feature>
<comment type="domain">
    <text evidence="11">The PHD-type zinc finger mediates the binding to H3K4me3.</text>
</comment>
<comment type="subunit">
    <text evidence="11">Component of an histone acetyltransferase complex. Interacts with H3K4me3 and to a lesser extent with H3K4me2.</text>
</comment>
<keyword evidence="4 10" id="KW-0863">Zinc-finger</keyword>
<feature type="site" description="Histone H3K4me3 binding" evidence="8">
    <location>
        <position position="188"/>
    </location>
</feature>
<comment type="similarity">
    <text evidence="2 11">Belongs to the ING family.</text>
</comment>
<dbReference type="PANTHER" id="PTHR10333">
    <property type="entry name" value="INHIBITOR OF GROWTH PROTEIN"/>
    <property type="match status" value="1"/>
</dbReference>
<evidence type="ECO:0000256" key="5">
    <source>
        <dbReference type="ARBA" id="ARBA00022833"/>
    </source>
</evidence>
<comment type="function">
    <text evidence="11">Component of an histone acetyltransferase complex.</text>
</comment>
<keyword evidence="15" id="KW-1185">Reference proteome</keyword>
<protein>
    <recommendedName>
        <fullName evidence="11">Chromatin modification-related protein</fullName>
    </recommendedName>
</protein>
<dbReference type="SMART" id="SM01408">
    <property type="entry name" value="ING"/>
    <property type="match status" value="1"/>
</dbReference>
<feature type="region of interest" description="Disordered" evidence="12">
    <location>
        <begin position="272"/>
        <end position="293"/>
    </location>
</feature>
<evidence type="ECO:0000256" key="4">
    <source>
        <dbReference type="ARBA" id="ARBA00022771"/>
    </source>
</evidence>
<feature type="binding site" evidence="9">
    <location>
        <position position="229"/>
    </location>
    <ligand>
        <name>Zn(2+)</name>
        <dbReference type="ChEBI" id="CHEBI:29105"/>
        <label>2</label>
    </ligand>
</feature>
<dbReference type="InterPro" id="IPR001965">
    <property type="entry name" value="Znf_PHD"/>
</dbReference>
<dbReference type="GO" id="GO:0005634">
    <property type="term" value="C:nucleus"/>
    <property type="evidence" value="ECO:0007669"/>
    <property type="project" value="UniProtKB-SubCell"/>
</dbReference>
<evidence type="ECO:0000256" key="8">
    <source>
        <dbReference type="PIRSR" id="PIRSR628651-50"/>
    </source>
</evidence>
<dbReference type="STRING" id="109895.A0A507E3S4"/>
<keyword evidence="7 11" id="KW-0539">Nucleus</keyword>
<evidence type="ECO:0000256" key="9">
    <source>
        <dbReference type="PIRSR" id="PIRSR628651-51"/>
    </source>
</evidence>
<evidence type="ECO:0000256" key="2">
    <source>
        <dbReference type="ARBA" id="ARBA00010210"/>
    </source>
</evidence>
<evidence type="ECO:0000256" key="1">
    <source>
        <dbReference type="ARBA" id="ARBA00004123"/>
    </source>
</evidence>
<evidence type="ECO:0000256" key="3">
    <source>
        <dbReference type="ARBA" id="ARBA00022723"/>
    </source>
</evidence>
<keyword evidence="3 9" id="KW-0479">Metal-binding</keyword>
<gene>
    <name evidence="14" type="ORF">PhCBS80983_g03197</name>
</gene>
<dbReference type="InterPro" id="IPR019787">
    <property type="entry name" value="Znf_PHD-finger"/>
</dbReference>
<dbReference type="InterPro" id="IPR011011">
    <property type="entry name" value="Znf_FYVE_PHD"/>
</dbReference>
<feature type="binding site" evidence="9">
    <location>
        <position position="202"/>
    </location>
    <ligand>
        <name>Zn(2+)</name>
        <dbReference type="ChEBI" id="CHEBI:29105"/>
        <label>2</label>
    </ligand>
</feature>
<keyword evidence="5 9" id="KW-0862">Zinc</keyword>
<feature type="compositionally biased region" description="Basic and acidic residues" evidence="12">
    <location>
        <begin position="284"/>
        <end position="293"/>
    </location>
</feature>
<feature type="binding site" evidence="9">
    <location>
        <position position="207"/>
    </location>
    <ligand>
        <name>Zn(2+)</name>
        <dbReference type="ChEBI" id="CHEBI:29105"/>
        <label>2</label>
    </ligand>
</feature>
<evidence type="ECO:0000256" key="11">
    <source>
        <dbReference type="RuleBase" id="RU361213"/>
    </source>
</evidence>
<evidence type="ECO:0000313" key="15">
    <source>
        <dbReference type="Proteomes" id="UP000318582"/>
    </source>
</evidence>
<evidence type="ECO:0000256" key="7">
    <source>
        <dbReference type="ARBA" id="ARBA00023242"/>
    </source>
</evidence>
<evidence type="ECO:0000256" key="12">
    <source>
        <dbReference type="SAM" id="MobiDB-lite"/>
    </source>
</evidence>
<comment type="caution">
    <text evidence="14">The sequence shown here is derived from an EMBL/GenBank/DDBJ whole genome shotgun (WGS) entry which is preliminary data.</text>
</comment>
<dbReference type="Pfam" id="PF12998">
    <property type="entry name" value="ING"/>
    <property type="match status" value="1"/>
</dbReference>
<feature type="binding site" evidence="9">
    <location>
        <position position="191"/>
    </location>
    <ligand>
        <name>Zn(2+)</name>
        <dbReference type="ChEBI" id="CHEBI:29105"/>
        <label>1</label>
    </ligand>
</feature>
<dbReference type="FunFam" id="3.30.40.10:FF:000016">
    <property type="entry name" value="Inhibitor of growth protein"/>
    <property type="match status" value="1"/>
</dbReference>
<dbReference type="AlphaFoldDB" id="A0A507E3S4"/>
<feature type="region of interest" description="Disordered" evidence="12">
    <location>
        <begin position="130"/>
        <end position="184"/>
    </location>
</feature>
<dbReference type="Gene3D" id="3.30.40.10">
    <property type="entry name" value="Zinc/RING finger domain, C3HC4 (zinc finger)"/>
    <property type="match status" value="1"/>
</dbReference>
<name>A0A507E3S4_9FUNG</name>
<feature type="binding site" evidence="9">
    <location>
        <position position="216"/>
    </location>
    <ligand>
        <name>Zn(2+)</name>
        <dbReference type="ChEBI" id="CHEBI:29105"/>
        <label>1</label>
    </ligand>
</feature>
<evidence type="ECO:0000256" key="10">
    <source>
        <dbReference type="PROSITE-ProRule" id="PRU00146"/>
    </source>
</evidence>
<dbReference type="SUPFAM" id="SSF57903">
    <property type="entry name" value="FYVE/PHD zinc finger"/>
    <property type="match status" value="1"/>
</dbReference>
<dbReference type="InterPro" id="IPR019786">
    <property type="entry name" value="Zinc_finger_PHD-type_CS"/>
</dbReference>
<dbReference type="PROSITE" id="PS01359">
    <property type="entry name" value="ZF_PHD_1"/>
    <property type="match status" value="1"/>
</dbReference>
<dbReference type="InterPro" id="IPR013083">
    <property type="entry name" value="Znf_RING/FYVE/PHD"/>
</dbReference>
<dbReference type="PROSITE" id="PS50016">
    <property type="entry name" value="ZF_PHD_2"/>
    <property type="match status" value="1"/>
</dbReference>
<dbReference type="InterPro" id="IPR024610">
    <property type="entry name" value="ING_N_histone-binding"/>
</dbReference>
<keyword evidence="6 11" id="KW-0156">Chromatin regulator</keyword>
<dbReference type="SMART" id="SM00249">
    <property type="entry name" value="PHD"/>
    <property type="match status" value="1"/>
</dbReference>
<dbReference type="PANTHER" id="PTHR10333:SF42">
    <property type="entry name" value="INHIBITOR OF GROWTH PROTEIN 5"/>
    <property type="match status" value="1"/>
</dbReference>
<evidence type="ECO:0000256" key="6">
    <source>
        <dbReference type="ARBA" id="ARBA00022853"/>
    </source>
</evidence>
<evidence type="ECO:0000313" key="14">
    <source>
        <dbReference type="EMBL" id="TPX58371.1"/>
    </source>
</evidence>
<dbReference type="EMBL" id="QEAQ01000037">
    <property type="protein sequence ID" value="TPX58371.1"/>
    <property type="molecule type" value="Genomic_DNA"/>
</dbReference>
<organism evidence="14 15">
    <name type="scientific">Powellomyces hirtus</name>
    <dbReference type="NCBI Taxonomy" id="109895"/>
    <lineage>
        <taxon>Eukaryota</taxon>
        <taxon>Fungi</taxon>
        <taxon>Fungi incertae sedis</taxon>
        <taxon>Chytridiomycota</taxon>
        <taxon>Chytridiomycota incertae sedis</taxon>
        <taxon>Chytridiomycetes</taxon>
        <taxon>Spizellomycetales</taxon>
        <taxon>Powellomycetaceae</taxon>
        <taxon>Powellomyces</taxon>
    </lineage>
</organism>
<feature type="site" description="Histone H3K4me3 binding" evidence="8">
    <location>
        <position position="199"/>
    </location>
</feature>
<dbReference type="Gene3D" id="6.10.140.1740">
    <property type="match status" value="1"/>
</dbReference>
<sequence length="293" mass="32253">MAVMSDHTQTADDFLAEYLESIGNLPAELSFNMSVLRDLDIKFHSIVESMRHNSRSYSAIMKQRRTAGTAEGGPLVIGADRDARGALIGYRNDYQMAVEQSNRKLDASQKVLDQFSTHFSRLERVLEKFEETEDPMQMSLTGSRKRKRVSSSDAPTRRRSRKSGEWDDPRGAGSGTGGGGGSEDEGTYCVCQQVSYGSMVGCDNESCDIEWFHYACVGLTTQPKGAWFCSTCLAAGHGRGSAPPTPSPSIDDPIIDVEGDEEIKMEGGVHVKKECSASSRRRKKMEDRERSGV</sequence>